<dbReference type="SUPFAM" id="SSF55103">
    <property type="entry name" value="FAD-linked oxidases, C-terminal domain"/>
    <property type="match status" value="1"/>
</dbReference>
<dbReference type="Pfam" id="PF02913">
    <property type="entry name" value="FAD-oxidase_C"/>
    <property type="match status" value="1"/>
</dbReference>
<dbReference type="FunFam" id="1.10.45.10:FF:000001">
    <property type="entry name" value="D-lactate dehydrogenase mitochondrial"/>
    <property type="match status" value="1"/>
</dbReference>
<dbReference type="SUPFAM" id="SSF56176">
    <property type="entry name" value="FAD-binding/transporter-associated domain-like"/>
    <property type="match status" value="1"/>
</dbReference>
<dbReference type="AlphaFoldDB" id="A0A437J8J1"/>
<dbReference type="InterPro" id="IPR036318">
    <property type="entry name" value="FAD-bd_PCMH-like_sf"/>
</dbReference>
<comment type="similarity">
    <text evidence="2">Belongs to the FAD-binding oxidoreductase/transferase type 4 family.</text>
</comment>
<dbReference type="PROSITE" id="PS51387">
    <property type="entry name" value="FAD_PCMH"/>
    <property type="match status" value="1"/>
</dbReference>
<evidence type="ECO:0000256" key="4">
    <source>
        <dbReference type="ARBA" id="ARBA00022827"/>
    </source>
</evidence>
<evidence type="ECO:0000313" key="7">
    <source>
        <dbReference type="Proteomes" id="UP000282977"/>
    </source>
</evidence>
<dbReference type="PANTHER" id="PTHR43716:SF2">
    <property type="entry name" value="BLL6224 PROTEIN"/>
    <property type="match status" value="1"/>
</dbReference>
<protein>
    <submittedName>
        <fullName evidence="6">FAD-binding oxidoreductase</fullName>
    </submittedName>
</protein>
<accession>A0A437J8J1</accession>
<dbReference type="InterPro" id="IPR016167">
    <property type="entry name" value="FAD-bd_PCMH_sub1"/>
</dbReference>
<dbReference type="InterPro" id="IPR004113">
    <property type="entry name" value="FAD-bd_oxidored_4_C"/>
</dbReference>
<keyword evidence="7" id="KW-1185">Reference proteome</keyword>
<dbReference type="Gene3D" id="3.30.43.10">
    <property type="entry name" value="Uridine Diphospho-n-acetylenolpyruvylglucosamine Reductase, domain 2"/>
    <property type="match status" value="1"/>
</dbReference>
<dbReference type="Gene3D" id="1.10.45.10">
    <property type="entry name" value="Vanillyl-alcohol Oxidase, Chain A, domain 4"/>
    <property type="match status" value="1"/>
</dbReference>
<dbReference type="InterPro" id="IPR016166">
    <property type="entry name" value="FAD-bd_PCMH"/>
</dbReference>
<dbReference type="InterPro" id="IPR016164">
    <property type="entry name" value="FAD-linked_Oxase-like_C"/>
</dbReference>
<keyword evidence="3" id="KW-0285">Flavoprotein</keyword>
<dbReference type="InterPro" id="IPR016169">
    <property type="entry name" value="FAD-bd_PCMH_sub2"/>
</dbReference>
<dbReference type="Proteomes" id="UP000282977">
    <property type="component" value="Unassembled WGS sequence"/>
</dbReference>
<comment type="cofactor">
    <cofactor evidence="1">
        <name>FAD</name>
        <dbReference type="ChEBI" id="CHEBI:57692"/>
    </cofactor>
</comment>
<dbReference type="RefSeq" id="WP_127689843.1">
    <property type="nucleotide sequence ID" value="NZ_RZUL01000002.1"/>
</dbReference>
<dbReference type="InterPro" id="IPR006094">
    <property type="entry name" value="Oxid_FAD_bind_N"/>
</dbReference>
<evidence type="ECO:0000256" key="3">
    <source>
        <dbReference type="ARBA" id="ARBA00022630"/>
    </source>
</evidence>
<reference evidence="6 7" key="1">
    <citation type="submission" date="2019-01" db="EMBL/GenBank/DDBJ databases">
        <authorList>
            <person name="Chen W.-M."/>
        </authorList>
    </citation>
    <scope>NUCLEOTIDE SEQUENCE [LARGE SCALE GENOMIC DNA]</scope>
    <source>
        <strain evidence="6 7">TLA-22</strain>
    </source>
</reference>
<evidence type="ECO:0000313" key="6">
    <source>
        <dbReference type="EMBL" id="RVT41814.1"/>
    </source>
</evidence>
<dbReference type="Pfam" id="PF01565">
    <property type="entry name" value="FAD_binding_4"/>
    <property type="match status" value="1"/>
</dbReference>
<dbReference type="Gene3D" id="3.30.70.2190">
    <property type="match status" value="1"/>
</dbReference>
<feature type="domain" description="FAD-binding PCMH-type" evidence="5">
    <location>
        <begin position="37"/>
        <end position="218"/>
    </location>
</feature>
<dbReference type="InterPro" id="IPR051264">
    <property type="entry name" value="FAD-oxidored/transferase_4"/>
</dbReference>
<dbReference type="GO" id="GO:0003824">
    <property type="term" value="F:catalytic activity"/>
    <property type="evidence" value="ECO:0007669"/>
    <property type="project" value="InterPro"/>
</dbReference>
<name>A0A437J8J1_9SPHN</name>
<comment type="caution">
    <text evidence="6">The sequence shown here is derived from an EMBL/GenBank/DDBJ whole genome shotgun (WGS) entry which is preliminary data.</text>
</comment>
<evidence type="ECO:0000256" key="2">
    <source>
        <dbReference type="ARBA" id="ARBA00008000"/>
    </source>
</evidence>
<keyword evidence="4" id="KW-0274">FAD</keyword>
<dbReference type="Gene3D" id="3.30.465.10">
    <property type="match status" value="1"/>
</dbReference>
<organism evidence="6 7">
    <name type="scientific">Sphingobium algorifonticola</name>
    <dbReference type="NCBI Taxonomy" id="2008318"/>
    <lineage>
        <taxon>Bacteria</taxon>
        <taxon>Pseudomonadati</taxon>
        <taxon>Pseudomonadota</taxon>
        <taxon>Alphaproteobacteria</taxon>
        <taxon>Sphingomonadales</taxon>
        <taxon>Sphingomonadaceae</taxon>
        <taxon>Sphingobium</taxon>
    </lineage>
</organism>
<dbReference type="OrthoDB" id="9811557at2"/>
<gene>
    <name evidence="6" type="ORF">ENE74_05945</name>
</gene>
<dbReference type="PANTHER" id="PTHR43716">
    <property type="entry name" value="D-2-HYDROXYGLUTARATE DEHYDROGENASE, MITOCHONDRIAL"/>
    <property type="match status" value="1"/>
</dbReference>
<evidence type="ECO:0000259" key="5">
    <source>
        <dbReference type="PROSITE" id="PS51387"/>
    </source>
</evidence>
<dbReference type="EMBL" id="RZUL01000002">
    <property type="protein sequence ID" value="RVT41814.1"/>
    <property type="molecule type" value="Genomic_DNA"/>
</dbReference>
<dbReference type="InterPro" id="IPR016171">
    <property type="entry name" value="Vanillyl_alc_oxidase_C-sub2"/>
</dbReference>
<dbReference type="Gene3D" id="3.30.70.2740">
    <property type="match status" value="1"/>
</dbReference>
<dbReference type="GO" id="GO:0071949">
    <property type="term" value="F:FAD binding"/>
    <property type="evidence" value="ECO:0007669"/>
    <property type="project" value="InterPro"/>
</dbReference>
<sequence>MIPTDTLAHFAALLGPKGFTDDAEAIAPWLTDWRGRYHGAAAAMLSPASTAEVAACMALAAERGIALVPQGGNTSMVGGATPPDDGSALILSLRRMNSIRSISADDNLAVCEAGVILSVLHDAAAAIGRRFPLSLGAKGSATIGGLISTNAGGTQVLRHGTMRALVEGIEAVLPDGRIYDGLAALKKDNRGYDIKQLLIGAEGTIGIVTAASLRLVPAIADRAVGWVGVETPEQALSLLRLLEARLGDIVEGFEVIADDGLGHVLSHIPGTRCPIETRTPWHVLIEVDLPDIGSPSAAERLEAALAEGLADGLALDAAIAANDAQAEAFWRIRESLSEAERAQGPALQYDISVPVARMPAFMTEAAAAAQRAFPGTTASSFGHLGDGNVHFHVRAPKGTDDGPAWIAAQGQAINAFVHDAVVASGGSISAEHGIGQMKRGELARLASPAHLMSLRAIKAAFDPKGIMNPGKLVPMAGEG</sequence>
<evidence type="ECO:0000256" key="1">
    <source>
        <dbReference type="ARBA" id="ARBA00001974"/>
    </source>
</evidence>
<dbReference type="GO" id="GO:0022904">
    <property type="term" value="P:respiratory electron transport chain"/>
    <property type="evidence" value="ECO:0007669"/>
    <property type="project" value="TreeGrafter"/>
</dbReference>
<proteinExistence type="inferred from homology"/>